<dbReference type="SUPFAM" id="SSF50494">
    <property type="entry name" value="Trypsin-like serine proteases"/>
    <property type="match status" value="1"/>
</dbReference>
<name>A0ABN3V9U6_9PSEU</name>
<dbReference type="EMBL" id="BAAAUX010000011">
    <property type="protein sequence ID" value="GAA2785664.1"/>
    <property type="molecule type" value="Genomic_DNA"/>
</dbReference>
<keyword evidence="6" id="KW-1185">Reference proteome</keyword>
<dbReference type="PANTHER" id="PTHR24276:SF98">
    <property type="entry name" value="FI18310P1-RELATED"/>
    <property type="match status" value="1"/>
</dbReference>
<keyword evidence="5" id="KW-0645">Protease</keyword>
<organism evidence="5 6">
    <name type="scientific">Saccharopolyspora taberi</name>
    <dbReference type="NCBI Taxonomy" id="60895"/>
    <lineage>
        <taxon>Bacteria</taxon>
        <taxon>Bacillati</taxon>
        <taxon>Actinomycetota</taxon>
        <taxon>Actinomycetes</taxon>
        <taxon>Pseudonocardiales</taxon>
        <taxon>Pseudonocardiaceae</taxon>
        <taxon>Saccharopolyspora</taxon>
    </lineage>
</organism>
<dbReference type="InterPro" id="IPR018114">
    <property type="entry name" value="TRYPSIN_HIS"/>
</dbReference>
<sequence length="264" mass="27369">MRNRTLLTGVLAAATTVLAFPFVSAAAPQDAAEPQDVKPLIVGGHDATEEYSWMASLQQQGQHFCGGSLIKPDWVLTAAHCVDGQSPEQINVRIGSNDHTSGGTEAAVSKITVHPDYGSGNGTSDIAVIQLSAPVQNAPVKLAAEAGQPEPSRIIGWGQTTPNQGDGSIPRMLQELDTKVVDAQQCSAGGIDGNTELCTASDTPNANACFGDSGGPQIKGTQGNWELIGVTSRLGGTTPQCAQDPSIYTNAVAYTDWINQNTGA</sequence>
<accession>A0ABN3V9U6</accession>
<proteinExistence type="inferred from homology"/>
<evidence type="ECO:0000256" key="1">
    <source>
        <dbReference type="ARBA" id="ARBA00007664"/>
    </source>
</evidence>
<comment type="similarity">
    <text evidence="1">Belongs to the peptidase S1 family.</text>
</comment>
<gene>
    <name evidence="5" type="ORF">GCM10010470_19810</name>
</gene>
<dbReference type="Proteomes" id="UP001500979">
    <property type="component" value="Unassembled WGS sequence"/>
</dbReference>
<evidence type="ECO:0000256" key="3">
    <source>
        <dbReference type="SAM" id="SignalP"/>
    </source>
</evidence>
<dbReference type="InterPro" id="IPR001314">
    <property type="entry name" value="Peptidase_S1A"/>
</dbReference>
<dbReference type="GO" id="GO:0006508">
    <property type="term" value="P:proteolysis"/>
    <property type="evidence" value="ECO:0007669"/>
    <property type="project" value="UniProtKB-KW"/>
</dbReference>
<dbReference type="InterPro" id="IPR009003">
    <property type="entry name" value="Peptidase_S1_PA"/>
</dbReference>
<reference evidence="5 6" key="1">
    <citation type="journal article" date="2019" name="Int. J. Syst. Evol. Microbiol.">
        <title>The Global Catalogue of Microorganisms (GCM) 10K type strain sequencing project: providing services to taxonomists for standard genome sequencing and annotation.</title>
        <authorList>
            <consortium name="The Broad Institute Genomics Platform"/>
            <consortium name="The Broad Institute Genome Sequencing Center for Infectious Disease"/>
            <person name="Wu L."/>
            <person name="Ma J."/>
        </authorList>
    </citation>
    <scope>NUCLEOTIDE SEQUENCE [LARGE SCALE GENOMIC DNA]</scope>
    <source>
        <strain evidence="5 6">JCM 9383</strain>
    </source>
</reference>
<feature type="signal peptide" evidence="3">
    <location>
        <begin position="1"/>
        <end position="25"/>
    </location>
</feature>
<dbReference type="PRINTS" id="PR00722">
    <property type="entry name" value="CHYMOTRYPSIN"/>
</dbReference>
<evidence type="ECO:0000313" key="5">
    <source>
        <dbReference type="EMBL" id="GAA2785664.1"/>
    </source>
</evidence>
<dbReference type="InterPro" id="IPR001254">
    <property type="entry name" value="Trypsin_dom"/>
</dbReference>
<dbReference type="Gene3D" id="2.40.10.10">
    <property type="entry name" value="Trypsin-like serine proteases"/>
    <property type="match status" value="1"/>
</dbReference>
<evidence type="ECO:0000313" key="6">
    <source>
        <dbReference type="Proteomes" id="UP001500979"/>
    </source>
</evidence>
<dbReference type="PROSITE" id="PS50240">
    <property type="entry name" value="TRYPSIN_DOM"/>
    <property type="match status" value="1"/>
</dbReference>
<dbReference type="SMART" id="SM00020">
    <property type="entry name" value="Tryp_SPc"/>
    <property type="match status" value="1"/>
</dbReference>
<feature type="domain" description="Peptidase S1" evidence="4">
    <location>
        <begin position="41"/>
        <end position="263"/>
    </location>
</feature>
<dbReference type="InterPro" id="IPR050430">
    <property type="entry name" value="Peptidase_S1"/>
</dbReference>
<keyword evidence="3" id="KW-0732">Signal</keyword>
<comment type="caution">
    <text evidence="5">The sequence shown here is derived from an EMBL/GenBank/DDBJ whole genome shotgun (WGS) entry which is preliminary data.</text>
</comment>
<dbReference type="CDD" id="cd00190">
    <property type="entry name" value="Tryp_SPc"/>
    <property type="match status" value="1"/>
</dbReference>
<feature type="chain" id="PRO_5046648951" evidence="3">
    <location>
        <begin position="26"/>
        <end position="264"/>
    </location>
</feature>
<dbReference type="PANTHER" id="PTHR24276">
    <property type="entry name" value="POLYSERASE-RELATED"/>
    <property type="match status" value="1"/>
</dbReference>
<evidence type="ECO:0000256" key="2">
    <source>
        <dbReference type="ARBA" id="ARBA00023157"/>
    </source>
</evidence>
<dbReference type="Pfam" id="PF00089">
    <property type="entry name" value="Trypsin"/>
    <property type="match status" value="1"/>
</dbReference>
<keyword evidence="5" id="KW-0378">Hydrolase</keyword>
<evidence type="ECO:0000259" key="4">
    <source>
        <dbReference type="PROSITE" id="PS50240"/>
    </source>
</evidence>
<dbReference type="InterPro" id="IPR043504">
    <property type="entry name" value="Peptidase_S1_PA_chymotrypsin"/>
</dbReference>
<dbReference type="PROSITE" id="PS00134">
    <property type="entry name" value="TRYPSIN_HIS"/>
    <property type="match status" value="1"/>
</dbReference>
<dbReference type="GO" id="GO:0008233">
    <property type="term" value="F:peptidase activity"/>
    <property type="evidence" value="ECO:0007669"/>
    <property type="project" value="UniProtKB-KW"/>
</dbReference>
<keyword evidence="2" id="KW-1015">Disulfide bond</keyword>
<dbReference type="RefSeq" id="WP_344679234.1">
    <property type="nucleotide sequence ID" value="NZ_BAAAUX010000011.1"/>
</dbReference>
<protein>
    <submittedName>
        <fullName evidence="5">Serine protease</fullName>
    </submittedName>
</protein>